<feature type="non-terminal residue" evidence="1">
    <location>
        <position position="1"/>
    </location>
</feature>
<dbReference type="AlphaFoldDB" id="A0AAQ3RH69"/>
<dbReference type="GO" id="GO:0010048">
    <property type="term" value="P:vernalization response"/>
    <property type="evidence" value="ECO:0007669"/>
    <property type="project" value="InterPro"/>
</dbReference>
<organism evidence="1 2">
    <name type="scientific">Vigna mungo</name>
    <name type="common">Black gram</name>
    <name type="synonym">Phaseolus mungo</name>
    <dbReference type="NCBI Taxonomy" id="3915"/>
    <lineage>
        <taxon>Eukaryota</taxon>
        <taxon>Viridiplantae</taxon>
        <taxon>Streptophyta</taxon>
        <taxon>Embryophyta</taxon>
        <taxon>Tracheophyta</taxon>
        <taxon>Spermatophyta</taxon>
        <taxon>Magnoliopsida</taxon>
        <taxon>eudicotyledons</taxon>
        <taxon>Gunneridae</taxon>
        <taxon>Pentapetalae</taxon>
        <taxon>rosids</taxon>
        <taxon>fabids</taxon>
        <taxon>Fabales</taxon>
        <taxon>Fabaceae</taxon>
        <taxon>Papilionoideae</taxon>
        <taxon>50 kb inversion clade</taxon>
        <taxon>NPAAA clade</taxon>
        <taxon>indigoferoid/millettioid clade</taxon>
        <taxon>Phaseoleae</taxon>
        <taxon>Vigna</taxon>
    </lineage>
</organism>
<dbReference type="PANTHER" id="PTHR46286">
    <property type="entry name" value="VIN3-LIKE PROTEIN 2-RELATED"/>
    <property type="match status" value="1"/>
</dbReference>
<reference evidence="1 2" key="1">
    <citation type="journal article" date="2023" name="Life. Sci Alliance">
        <title>Evolutionary insights into 3D genome organization and epigenetic landscape of Vigna mungo.</title>
        <authorList>
            <person name="Junaid A."/>
            <person name="Singh B."/>
            <person name="Bhatia S."/>
        </authorList>
    </citation>
    <scope>NUCLEOTIDE SEQUENCE [LARGE SCALE GENOMIC DNA]</scope>
    <source>
        <strain evidence="1">Urdbean</strain>
    </source>
</reference>
<dbReference type="Proteomes" id="UP001374535">
    <property type="component" value="Chromosome 11"/>
</dbReference>
<protein>
    <submittedName>
        <fullName evidence="1">Uncharacterized protein</fullName>
    </submittedName>
</protein>
<sequence>FLLDPAKWGVLSLPEKQRLVHEIAQQSKDASTMLQTFTRRELLEIICAELGKERKYTGYTKSQMIEHLLKIISKNSNLHDMEKAIIGCQRSKKNGYTVFANIPGSQNSCRNRNVQGTAKDCRNCSQITGE</sequence>
<dbReference type="GO" id="GO:0040029">
    <property type="term" value="P:epigenetic regulation of gene expression"/>
    <property type="evidence" value="ECO:0007669"/>
    <property type="project" value="InterPro"/>
</dbReference>
<evidence type="ECO:0000313" key="1">
    <source>
        <dbReference type="EMBL" id="WVY91600.1"/>
    </source>
</evidence>
<name>A0AAQ3RH69_VIGMU</name>
<proteinExistence type="predicted"/>
<keyword evidence="2" id="KW-1185">Reference proteome</keyword>
<dbReference type="InterPro" id="IPR044514">
    <property type="entry name" value="VIN3-like"/>
</dbReference>
<evidence type="ECO:0000313" key="2">
    <source>
        <dbReference type="Proteomes" id="UP001374535"/>
    </source>
</evidence>
<accession>A0AAQ3RH69</accession>
<gene>
    <name evidence="1" type="ORF">V8G54_037114</name>
</gene>
<dbReference type="PANTHER" id="PTHR46286:SF6">
    <property type="entry name" value="OS08G0220600 PROTEIN"/>
    <property type="match status" value="1"/>
</dbReference>
<dbReference type="EMBL" id="CP144690">
    <property type="protein sequence ID" value="WVY91600.1"/>
    <property type="molecule type" value="Genomic_DNA"/>
</dbReference>